<dbReference type="InterPro" id="IPR008949">
    <property type="entry name" value="Isoprenoid_synthase_dom_sf"/>
</dbReference>
<dbReference type="EMBL" id="QGKY02000164">
    <property type="protein sequence ID" value="KAF2592500.1"/>
    <property type="molecule type" value="Genomic_DNA"/>
</dbReference>
<dbReference type="Pfam" id="PF03936">
    <property type="entry name" value="Terpene_synth_C"/>
    <property type="match status" value="1"/>
</dbReference>
<dbReference type="SUPFAM" id="SSF48576">
    <property type="entry name" value="Terpenoid synthases"/>
    <property type="match status" value="1"/>
</dbReference>
<dbReference type="PANTHER" id="PTHR31225:SF242">
    <property type="entry name" value="TERPENOID SYNTHASE 9"/>
    <property type="match status" value="1"/>
</dbReference>
<dbReference type="GO" id="GO:0000287">
    <property type="term" value="F:magnesium ion binding"/>
    <property type="evidence" value="ECO:0007669"/>
    <property type="project" value="InterPro"/>
</dbReference>
<dbReference type="AlphaFoldDB" id="A0A8S9KBP8"/>
<protein>
    <recommendedName>
        <fullName evidence="4">Terpene synthase metal-binding domain-containing protein</fullName>
    </recommendedName>
</protein>
<dbReference type="GO" id="GO:0016114">
    <property type="term" value="P:terpenoid biosynthetic process"/>
    <property type="evidence" value="ECO:0007669"/>
    <property type="project" value="InterPro"/>
</dbReference>
<dbReference type="SUPFAM" id="SSF48239">
    <property type="entry name" value="Terpenoid cyclases/Protein prenyltransferases"/>
    <property type="match status" value="1"/>
</dbReference>
<keyword evidence="1" id="KW-0479">Metal-binding</keyword>
<dbReference type="GO" id="GO:0010333">
    <property type="term" value="F:terpene synthase activity"/>
    <property type="evidence" value="ECO:0007669"/>
    <property type="project" value="InterPro"/>
</dbReference>
<proteinExistence type="predicted"/>
<organism evidence="5">
    <name type="scientific">Brassica cretica</name>
    <name type="common">Mustard</name>
    <dbReference type="NCBI Taxonomy" id="69181"/>
    <lineage>
        <taxon>Eukaryota</taxon>
        <taxon>Viridiplantae</taxon>
        <taxon>Streptophyta</taxon>
        <taxon>Embryophyta</taxon>
        <taxon>Tracheophyta</taxon>
        <taxon>Spermatophyta</taxon>
        <taxon>Magnoliopsida</taxon>
        <taxon>eudicotyledons</taxon>
        <taxon>Gunneridae</taxon>
        <taxon>Pentapetalae</taxon>
        <taxon>rosids</taxon>
        <taxon>malvids</taxon>
        <taxon>Brassicales</taxon>
        <taxon>Brassicaceae</taxon>
        <taxon>Brassiceae</taxon>
        <taxon>Brassica</taxon>
    </lineage>
</organism>
<dbReference type="Gene3D" id="1.10.600.10">
    <property type="entry name" value="Farnesyl Diphosphate Synthase"/>
    <property type="match status" value="1"/>
</dbReference>
<comment type="caution">
    <text evidence="5">The sequence shown here is derived from an EMBL/GenBank/DDBJ whole genome shotgun (WGS) entry which is preliminary data.</text>
</comment>
<keyword evidence="3" id="KW-0456">Lyase</keyword>
<evidence type="ECO:0000313" key="6">
    <source>
        <dbReference type="EMBL" id="KAF2607205.1"/>
    </source>
</evidence>
<accession>A0A8S9KBP8</accession>
<feature type="domain" description="Terpene synthase metal-binding" evidence="4">
    <location>
        <begin position="166"/>
        <end position="314"/>
    </location>
</feature>
<name>A0A8S9KBP8_BRACR</name>
<evidence type="ECO:0000259" key="4">
    <source>
        <dbReference type="Pfam" id="PF03936"/>
    </source>
</evidence>
<evidence type="ECO:0000256" key="3">
    <source>
        <dbReference type="ARBA" id="ARBA00023239"/>
    </source>
</evidence>
<sequence>METKGVFGPTLSVWPHTNLFPACKLYRFPVTSYPRKHEHFVPLKATANTLACEDEENNRNFRKFVPSKWDHQSLFANLDFSEMDALGREIEALKPEVRNMFMSSKGIKKKIVFTYLLVTLGLAYHFEDEIVETLRDGFQKIEDFMSDEDDLYTVSIIFYVYRTYGHNISSEFERELGSELGGPYSVKATIEYFKRYMRSNLQLAKWASADHLPSFEEYLDVAGLEIAVEFTLACILMLMENICKEEAYEWLKSRDKLVRAMSTKARVPNDMFGYEDDMSRGYQTGSVNCYKKQYGVTEEEAFRKLGQLIAEGDKMMNGEILKPINVPRQVLKVVIDTLRALNVGYDKEDGFTRPDRHLKNHIMSIYVDL</sequence>
<dbReference type="Proteomes" id="UP000712281">
    <property type="component" value="Unassembled WGS sequence"/>
</dbReference>
<dbReference type="EMBL" id="QGKW02000276">
    <property type="protein sequence ID" value="KAF2607205.1"/>
    <property type="molecule type" value="Genomic_DNA"/>
</dbReference>
<dbReference type="InterPro" id="IPR005630">
    <property type="entry name" value="Terpene_synthase_metal-bd"/>
</dbReference>
<gene>
    <name evidence="6" type="ORF">F2Q68_00045244</name>
    <name evidence="5" type="ORF">F2Q70_00044273</name>
</gene>
<dbReference type="InterPro" id="IPR050148">
    <property type="entry name" value="Terpene_synthase-like"/>
</dbReference>
<dbReference type="PANTHER" id="PTHR31225">
    <property type="entry name" value="OS04G0344100 PROTEIN-RELATED"/>
    <property type="match status" value="1"/>
</dbReference>
<evidence type="ECO:0000256" key="2">
    <source>
        <dbReference type="ARBA" id="ARBA00023211"/>
    </source>
</evidence>
<evidence type="ECO:0000313" key="5">
    <source>
        <dbReference type="EMBL" id="KAF2592500.1"/>
    </source>
</evidence>
<reference evidence="5" key="1">
    <citation type="submission" date="2019-12" db="EMBL/GenBank/DDBJ databases">
        <title>Genome sequencing and annotation of Brassica cretica.</title>
        <authorList>
            <person name="Studholme D.J."/>
            <person name="Sarris P.F."/>
        </authorList>
    </citation>
    <scope>NUCLEOTIDE SEQUENCE</scope>
    <source>
        <strain evidence="6">PFS-001/15</strain>
        <strain evidence="5">PFS-102/07</strain>
        <tissue evidence="5">Leaf</tissue>
    </source>
</reference>
<dbReference type="InterPro" id="IPR008930">
    <property type="entry name" value="Terpenoid_cyclase/PrenylTrfase"/>
</dbReference>
<keyword evidence="2" id="KW-0464">Manganese</keyword>
<evidence type="ECO:0000256" key="1">
    <source>
        <dbReference type="ARBA" id="ARBA00022723"/>
    </source>
</evidence>